<dbReference type="EC" id="3.1.26.3" evidence="8"/>
<dbReference type="PANTHER" id="PTHR11207:SF0">
    <property type="entry name" value="RIBONUCLEASE 3"/>
    <property type="match status" value="1"/>
</dbReference>
<feature type="active site" evidence="8">
    <location>
        <position position="123"/>
    </location>
</feature>
<accession>A0ABU7R837</accession>
<keyword evidence="8" id="KW-0699">rRNA-binding</keyword>
<keyword evidence="8" id="KW-0479">Metal-binding</keyword>
<gene>
    <name evidence="8 12" type="primary">rnc</name>
    <name evidence="12" type="ORF">VXJ25_01865</name>
</gene>
<keyword evidence="8" id="KW-0460">Magnesium</keyword>
<dbReference type="SUPFAM" id="SSF69065">
    <property type="entry name" value="RNase III domain-like"/>
    <property type="match status" value="1"/>
</dbReference>
<evidence type="ECO:0000256" key="9">
    <source>
        <dbReference type="SAM" id="MobiDB-lite"/>
    </source>
</evidence>
<evidence type="ECO:0000256" key="8">
    <source>
        <dbReference type="HAMAP-Rule" id="MF_00104"/>
    </source>
</evidence>
<evidence type="ECO:0000256" key="4">
    <source>
        <dbReference type="ARBA" id="ARBA00022722"/>
    </source>
</evidence>
<feature type="compositionally biased region" description="Low complexity" evidence="9">
    <location>
        <begin position="236"/>
        <end position="255"/>
    </location>
</feature>
<evidence type="ECO:0000313" key="13">
    <source>
        <dbReference type="Proteomes" id="UP001332931"/>
    </source>
</evidence>
<dbReference type="GO" id="GO:0004525">
    <property type="term" value="F:ribonuclease III activity"/>
    <property type="evidence" value="ECO:0007669"/>
    <property type="project" value="UniProtKB-EC"/>
</dbReference>
<keyword evidence="8" id="KW-0819">tRNA processing</keyword>
<name>A0ABU7R837_9ACTN</name>
<feature type="domain" description="DRBM" evidence="10">
    <location>
        <begin position="160"/>
        <end position="229"/>
    </location>
</feature>
<dbReference type="InterPro" id="IPR011907">
    <property type="entry name" value="RNase_III"/>
</dbReference>
<dbReference type="InterPro" id="IPR000999">
    <property type="entry name" value="RNase_III_dom"/>
</dbReference>
<dbReference type="InterPro" id="IPR036389">
    <property type="entry name" value="RNase_III_sf"/>
</dbReference>
<dbReference type="InterPro" id="IPR014720">
    <property type="entry name" value="dsRBD_dom"/>
</dbReference>
<feature type="active site" evidence="8">
    <location>
        <position position="51"/>
    </location>
</feature>
<dbReference type="PANTHER" id="PTHR11207">
    <property type="entry name" value="RIBONUCLEASE III"/>
    <property type="match status" value="1"/>
</dbReference>
<feature type="binding site" evidence="8">
    <location>
        <position position="47"/>
    </location>
    <ligand>
        <name>Mg(2+)</name>
        <dbReference type="ChEBI" id="CHEBI:18420"/>
    </ligand>
</feature>
<dbReference type="NCBIfam" id="TIGR02191">
    <property type="entry name" value="RNaseIII"/>
    <property type="match status" value="1"/>
</dbReference>
<dbReference type="Gene3D" id="1.10.1520.10">
    <property type="entry name" value="Ribonuclease III domain"/>
    <property type="match status" value="1"/>
</dbReference>
<feature type="domain" description="RNase III" evidence="11">
    <location>
        <begin position="7"/>
        <end position="134"/>
    </location>
</feature>
<keyword evidence="13" id="KW-1185">Reference proteome</keyword>
<organism evidence="12 13">
    <name type="scientific">Olsenella absiana</name>
    <dbReference type="NCBI Taxonomy" id="3115222"/>
    <lineage>
        <taxon>Bacteria</taxon>
        <taxon>Bacillati</taxon>
        <taxon>Actinomycetota</taxon>
        <taxon>Coriobacteriia</taxon>
        <taxon>Coriobacteriales</taxon>
        <taxon>Atopobiaceae</taxon>
        <taxon>Olsenella</taxon>
    </lineage>
</organism>
<evidence type="ECO:0000256" key="7">
    <source>
        <dbReference type="ARBA" id="ARBA00022884"/>
    </source>
</evidence>
<keyword evidence="6 8" id="KW-0378">Hydrolase</keyword>
<dbReference type="Pfam" id="PF00035">
    <property type="entry name" value="dsrm"/>
    <property type="match status" value="1"/>
</dbReference>
<dbReference type="CDD" id="cd10845">
    <property type="entry name" value="DSRM_RNAse_III_family"/>
    <property type="match status" value="1"/>
</dbReference>
<sequence>MKLHQRISAVEKIVEHHFSDTQLITSAITHPSAVEGQPVSASYERLEFLGDSILGAMVATDLFERFPQMDEGELTRLKISLVSGATLSEVSQELGIGPLIVFGESEKGTGTRGMHSALENVYESIVGALYLDAGYEKTHEFVRRTLSPYMVPERALRPISPKSRLQEVTQRDYKCAPEYKLVGEEGPAHLPTFTSVVFVDGARMGRGTGSSKKESESAAALDALRNLGDEETIKRVGASDAAPVAGAAPAAGGLS</sequence>
<comment type="function">
    <text evidence="8">Digests double-stranded RNA. Involved in the processing of primary rRNA transcript to yield the immediate precursors to the large and small rRNAs (23S and 16S). Processes some mRNAs, and tRNAs when they are encoded in the rRNA operon. Processes pre-crRNA and tracrRNA of type II CRISPR loci if present in the organism.</text>
</comment>
<dbReference type="RefSeq" id="WP_330957508.1">
    <property type="nucleotide sequence ID" value="NZ_JAZGJQ010000001.1"/>
</dbReference>
<protein>
    <recommendedName>
        <fullName evidence="8">Ribonuclease 3</fullName>
        <ecNumber evidence="8">3.1.26.3</ecNumber>
    </recommendedName>
    <alternativeName>
        <fullName evidence="8">Ribonuclease III</fullName>
        <shortName evidence="8">RNase III</shortName>
    </alternativeName>
</protein>
<reference evidence="12 13" key="1">
    <citation type="submission" date="2024-01" db="EMBL/GenBank/DDBJ databases">
        <title>Description of Olsenella sp. nov., isolated from pig feces.</title>
        <authorList>
            <person name="Chang Y.-H."/>
        </authorList>
    </citation>
    <scope>NUCLEOTIDE SEQUENCE [LARGE SCALE GENOMIC DNA]</scope>
    <source>
        <strain evidence="12 13">YH-ols2223</strain>
    </source>
</reference>
<feature type="binding site" evidence="8">
    <location>
        <position position="120"/>
    </location>
    <ligand>
        <name>Mg(2+)</name>
        <dbReference type="ChEBI" id="CHEBI:18420"/>
    </ligand>
</feature>
<dbReference type="PROSITE" id="PS00517">
    <property type="entry name" value="RNASE_3_1"/>
    <property type="match status" value="1"/>
</dbReference>
<dbReference type="PROSITE" id="PS50137">
    <property type="entry name" value="DS_RBD"/>
    <property type="match status" value="1"/>
</dbReference>
<evidence type="ECO:0000256" key="3">
    <source>
        <dbReference type="ARBA" id="ARBA00022664"/>
    </source>
</evidence>
<dbReference type="SUPFAM" id="SSF54768">
    <property type="entry name" value="dsRNA-binding domain-like"/>
    <property type="match status" value="1"/>
</dbReference>
<comment type="subcellular location">
    <subcellularLocation>
        <location evidence="8">Cytoplasm</location>
    </subcellularLocation>
</comment>
<keyword evidence="3 8" id="KW-0507">mRNA processing</keyword>
<evidence type="ECO:0000256" key="2">
    <source>
        <dbReference type="ARBA" id="ARBA00010183"/>
    </source>
</evidence>
<dbReference type="SMART" id="SM00535">
    <property type="entry name" value="RIBOc"/>
    <property type="match status" value="1"/>
</dbReference>
<dbReference type="HAMAP" id="MF_00104">
    <property type="entry name" value="RNase_III"/>
    <property type="match status" value="1"/>
</dbReference>
<keyword evidence="4 8" id="KW-0540">Nuclease</keyword>
<comment type="subunit">
    <text evidence="8">Homodimer.</text>
</comment>
<dbReference type="Gene3D" id="3.30.160.20">
    <property type="match status" value="1"/>
</dbReference>
<dbReference type="Proteomes" id="UP001332931">
    <property type="component" value="Unassembled WGS sequence"/>
</dbReference>
<comment type="catalytic activity">
    <reaction evidence="1 8">
        <text>Endonucleolytic cleavage to 5'-phosphomonoester.</text>
        <dbReference type="EC" id="3.1.26.3"/>
    </reaction>
</comment>
<dbReference type="Pfam" id="PF14622">
    <property type="entry name" value="Ribonucleas_3_3"/>
    <property type="match status" value="1"/>
</dbReference>
<feature type="binding site" evidence="8">
    <location>
        <position position="123"/>
    </location>
    <ligand>
        <name>Mg(2+)</name>
        <dbReference type="ChEBI" id="CHEBI:18420"/>
    </ligand>
</feature>
<comment type="similarity">
    <text evidence="2">Belongs to the ribonuclease III family.</text>
</comment>
<evidence type="ECO:0000256" key="1">
    <source>
        <dbReference type="ARBA" id="ARBA00000109"/>
    </source>
</evidence>
<dbReference type="EMBL" id="JAZGJQ010000001">
    <property type="protein sequence ID" value="MEE6146746.1"/>
    <property type="molecule type" value="Genomic_DNA"/>
</dbReference>
<dbReference type="CDD" id="cd00593">
    <property type="entry name" value="RIBOc"/>
    <property type="match status" value="1"/>
</dbReference>
<keyword evidence="8" id="KW-0963">Cytoplasm</keyword>
<dbReference type="PROSITE" id="PS50142">
    <property type="entry name" value="RNASE_3_2"/>
    <property type="match status" value="1"/>
</dbReference>
<evidence type="ECO:0000259" key="10">
    <source>
        <dbReference type="PROSITE" id="PS50137"/>
    </source>
</evidence>
<comment type="caution">
    <text evidence="12">The sequence shown here is derived from an EMBL/GenBank/DDBJ whole genome shotgun (WGS) entry which is preliminary data.</text>
</comment>
<evidence type="ECO:0000259" key="11">
    <source>
        <dbReference type="PROSITE" id="PS50142"/>
    </source>
</evidence>
<keyword evidence="5 8" id="KW-0255">Endonuclease</keyword>
<evidence type="ECO:0000256" key="6">
    <source>
        <dbReference type="ARBA" id="ARBA00022801"/>
    </source>
</evidence>
<feature type="region of interest" description="Disordered" evidence="9">
    <location>
        <begin position="232"/>
        <end position="255"/>
    </location>
</feature>
<comment type="cofactor">
    <cofactor evidence="8">
        <name>Mg(2+)</name>
        <dbReference type="ChEBI" id="CHEBI:18420"/>
    </cofactor>
</comment>
<keyword evidence="7 8" id="KW-0694">RNA-binding</keyword>
<evidence type="ECO:0000313" key="12">
    <source>
        <dbReference type="EMBL" id="MEE6146746.1"/>
    </source>
</evidence>
<proteinExistence type="inferred from homology"/>
<evidence type="ECO:0000256" key="5">
    <source>
        <dbReference type="ARBA" id="ARBA00022759"/>
    </source>
</evidence>
<keyword evidence="8" id="KW-0698">rRNA processing</keyword>
<dbReference type="SMART" id="SM00358">
    <property type="entry name" value="DSRM"/>
    <property type="match status" value="1"/>
</dbReference>